<dbReference type="InterPro" id="IPR000873">
    <property type="entry name" value="AMP-dep_synth/lig_dom"/>
</dbReference>
<evidence type="ECO:0000256" key="13">
    <source>
        <dbReference type="ARBA" id="ARBA00026121"/>
    </source>
</evidence>
<evidence type="ECO:0000256" key="4">
    <source>
        <dbReference type="ARBA" id="ARBA00022475"/>
    </source>
</evidence>
<dbReference type="GO" id="GO:0005789">
    <property type="term" value="C:endoplasmic reticulum membrane"/>
    <property type="evidence" value="ECO:0000318"/>
    <property type="project" value="GO_Central"/>
</dbReference>
<reference evidence="19" key="1">
    <citation type="journal article" date="2020" name="Nat. Ecol. Evol.">
        <title>Deeply conserved synteny resolves early events in vertebrate evolution.</title>
        <authorList>
            <person name="Simakov O."/>
            <person name="Marletaz F."/>
            <person name="Yue J.X."/>
            <person name="O'Connell B."/>
            <person name="Jenkins J."/>
            <person name="Brandt A."/>
            <person name="Calef R."/>
            <person name="Tung C.H."/>
            <person name="Huang T.K."/>
            <person name="Schmutz J."/>
            <person name="Satoh N."/>
            <person name="Yu J.K."/>
            <person name="Putnam N.H."/>
            <person name="Green R.E."/>
            <person name="Rokhsar D.S."/>
        </authorList>
    </citation>
    <scope>NUCLEOTIDE SEQUENCE [LARGE SCALE GENOMIC DNA]</scope>
    <source>
        <strain evidence="19">S238N-H82</strain>
    </source>
</reference>
<evidence type="ECO:0000256" key="9">
    <source>
        <dbReference type="ARBA" id="ARBA00022989"/>
    </source>
</evidence>
<name>A0A9J7LK43_BRAFL</name>
<dbReference type="GO" id="GO:0001676">
    <property type="term" value="P:long-chain fatty acid metabolic process"/>
    <property type="evidence" value="ECO:0000318"/>
    <property type="project" value="GO_Central"/>
</dbReference>
<feature type="domain" description="AMP-dependent synthetase/ligase" evidence="17">
    <location>
        <begin position="65"/>
        <end position="432"/>
    </location>
</feature>
<keyword evidence="10" id="KW-0443">Lipid metabolism</keyword>
<evidence type="ECO:0000256" key="5">
    <source>
        <dbReference type="ARBA" id="ARBA00022598"/>
    </source>
</evidence>
<comment type="catalytic activity">
    <reaction evidence="12">
        <text>a long-chain fatty acid + ATP + CoA = a long-chain fatty acyl-CoA + AMP + diphosphate</text>
        <dbReference type="Rhea" id="RHEA:15421"/>
        <dbReference type="ChEBI" id="CHEBI:30616"/>
        <dbReference type="ChEBI" id="CHEBI:33019"/>
        <dbReference type="ChEBI" id="CHEBI:57287"/>
        <dbReference type="ChEBI" id="CHEBI:57560"/>
        <dbReference type="ChEBI" id="CHEBI:83139"/>
        <dbReference type="ChEBI" id="CHEBI:456215"/>
        <dbReference type="EC" id="6.2.1.3"/>
    </reaction>
    <physiologicalReaction direction="left-to-right" evidence="12">
        <dbReference type="Rhea" id="RHEA:15422"/>
    </physiologicalReaction>
</comment>
<dbReference type="Proteomes" id="UP000001554">
    <property type="component" value="Chromosome 8"/>
</dbReference>
<dbReference type="Pfam" id="PF00501">
    <property type="entry name" value="AMP-binding"/>
    <property type="match status" value="1"/>
</dbReference>
<dbReference type="GeneID" id="118421303"/>
<dbReference type="GO" id="GO:0005324">
    <property type="term" value="F:long-chain fatty acid transmembrane transporter activity"/>
    <property type="evidence" value="ECO:0000318"/>
    <property type="project" value="GO_Central"/>
</dbReference>
<proteinExistence type="inferred from homology"/>
<accession>A0A9J7LK43</accession>
<reference evidence="20" key="2">
    <citation type="submission" date="2025-08" db="UniProtKB">
        <authorList>
            <consortium name="RefSeq"/>
        </authorList>
    </citation>
    <scope>IDENTIFICATION</scope>
    <source>
        <strain evidence="20">S238N-H82</strain>
        <tissue evidence="20">Testes</tissue>
    </source>
</reference>
<dbReference type="OMA" id="NIQICEC"/>
<dbReference type="AlphaFoldDB" id="A0A9J7LK43"/>
<dbReference type="FunFam" id="3.40.50.12780:FF:000005">
    <property type="entry name" value="Solute carrier family 27 member 6"/>
    <property type="match status" value="1"/>
</dbReference>
<comment type="similarity">
    <text evidence="2">Belongs to the ATP-dependent AMP-binding enzyme family.</text>
</comment>
<dbReference type="GO" id="GO:0005886">
    <property type="term" value="C:plasma membrane"/>
    <property type="evidence" value="ECO:0000318"/>
    <property type="project" value="GO_Central"/>
</dbReference>
<keyword evidence="3" id="KW-0813">Transport</keyword>
<evidence type="ECO:0000259" key="17">
    <source>
        <dbReference type="Pfam" id="PF00501"/>
    </source>
</evidence>
<evidence type="ECO:0000256" key="7">
    <source>
        <dbReference type="ARBA" id="ARBA00022741"/>
    </source>
</evidence>
<evidence type="ECO:0000256" key="10">
    <source>
        <dbReference type="ARBA" id="ARBA00023098"/>
    </source>
</evidence>
<keyword evidence="7" id="KW-0547">Nucleotide-binding</keyword>
<comment type="catalytic activity">
    <reaction evidence="16">
        <text>tetracosanoate + ATP + CoA = tetracosanoyl-CoA + AMP + diphosphate</text>
        <dbReference type="Rhea" id="RHEA:33639"/>
        <dbReference type="ChEBI" id="CHEBI:30616"/>
        <dbReference type="ChEBI" id="CHEBI:31014"/>
        <dbReference type="ChEBI" id="CHEBI:33019"/>
        <dbReference type="ChEBI" id="CHEBI:57287"/>
        <dbReference type="ChEBI" id="CHEBI:65052"/>
        <dbReference type="ChEBI" id="CHEBI:456215"/>
    </reaction>
    <physiologicalReaction direction="left-to-right" evidence="16">
        <dbReference type="Rhea" id="RHEA:33640"/>
    </physiologicalReaction>
</comment>
<keyword evidence="5" id="KW-0436">Ligase</keyword>
<dbReference type="OrthoDB" id="288590at2759"/>
<dbReference type="Gene3D" id="3.30.300.30">
    <property type="match status" value="1"/>
</dbReference>
<dbReference type="SUPFAM" id="SSF56801">
    <property type="entry name" value="Acetyl-CoA synthetase-like"/>
    <property type="match status" value="1"/>
</dbReference>
<keyword evidence="19" id="KW-1185">Reference proteome</keyword>
<dbReference type="InterPro" id="IPR020845">
    <property type="entry name" value="AMP-binding_CS"/>
</dbReference>
<dbReference type="InterPro" id="IPR025110">
    <property type="entry name" value="AMP-bd_C"/>
</dbReference>
<dbReference type="PANTHER" id="PTHR43107:SF22">
    <property type="entry name" value="VERY LONG-CHAIN ACYL-COA SYNTHETASE"/>
    <property type="match status" value="1"/>
</dbReference>
<dbReference type="GO" id="GO:0044539">
    <property type="term" value="P:long-chain fatty acid import into cell"/>
    <property type="evidence" value="ECO:0000318"/>
    <property type="project" value="GO_Central"/>
</dbReference>
<evidence type="ECO:0000256" key="14">
    <source>
        <dbReference type="ARBA" id="ARBA00036527"/>
    </source>
</evidence>
<evidence type="ECO:0000256" key="11">
    <source>
        <dbReference type="ARBA" id="ARBA00023136"/>
    </source>
</evidence>
<evidence type="ECO:0000259" key="18">
    <source>
        <dbReference type="Pfam" id="PF13193"/>
    </source>
</evidence>
<protein>
    <recommendedName>
        <fullName evidence="13">long-chain-fatty-acid--CoA ligase</fullName>
        <ecNumber evidence="13">6.2.1.3</ecNumber>
    </recommendedName>
    <alternativeName>
        <fullName evidence="15">Long-chain-fatty-acid--CoA ligase</fullName>
    </alternativeName>
</protein>
<dbReference type="InterPro" id="IPR042099">
    <property type="entry name" value="ANL_N_sf"/>
</dbReference>
<organism evidence="19 20">
    <name type="scientific">Branchiostoma floridae</name>
    <name type="common">Florida lancelet</name>
    <name type="synonym">Amphioxus</name>
    <dbReference type="NCBI Taxonomy" id="7739"/>
    <lineage>
        <taxon>Eukaryota</taxon>
        <taxon>Metazoa</taxon>
        <taxon>Chordata</taxon>
        <taxon>Cephalochordata</taxon>
        <taxon>Leptocardii</taxon>
        <taxon>Amphioxiformes</taxon>
        <taxon>Branchiostomatidae</taxon>
        <taxon>Branchiostoma</taxon>
    </lineage>
</organism>
<evidence type="ECO:0000256" key="2">
    <source>
        <dbReference type="ARBA" id="ARBA00006432"/>
    </source>
</evidence>
<keyword evidence="9" id="KW-1133">Transmembrane helix</keyword>
<gene>
    <name evidence="20" type="primary">LOC118421303</name>
</gene>
<sequence length="625" mass="70104">MVKPIETALYATLGGLSTAVAAINVVYPQIRQDLRYLRKIGGPITRFRRYQSAQPPVTVVDRFLHQVQLHPDKPFLLFEDEAYSYKDVDVMSNKMANFFRGEGYKCGDTVAMLIYNEPAFVWTFLGLAKLGVKMALLNTNLRSKSLLHCFKVAEAKALIVGQGDALLEAAIEILPALEELGVTVWLQGDKPAPQGFFSLDDKINQASNQPIPMKLRESIMARDTLCYIYTSGTTGLPKAAKVPQDKIVGGGCLFGLCDLKEDDVVYVTMPLYHSSALLFGLGGTIEHGITMAMAKKFSVTRFWDDCRKYNATVITYIGELLRYLCARPKTPFDRNHGVRLAFGNGLRPDVWTKFQERFGVGQILEFYGATEGNFSSYNIYNKTGAIGMMSPVLKKIHPSSFLRVDPETSELIRDENGRCIPVNPGEPGLLVVPIADRTPFHGYKGEKKITEKKILRNVFEKGDMFFNTGDLLMVDKDYYMYFIDRLGDTYRWKGENVATTEVSEVLHDIEEVQEANVYGVTVPGHDGRAGMAAIVLHPGHQANLRDWYSHLASRLPAYARPLFLRLTPDLDHTGTFKQTKAQLVREGFDPNVITDGLYLRDDSKETYVPLDLEAYRNIVVGRAKL</sequence>
<dbReference type="NCBIfam" id="NF006134">
    <property type="entry name" value="PRK08279.1"/>
    <property type="match status" value="1"/>
</dbReference>
<evidence type="ECO:0000256" key="3">
    <source>
        <dbReference type="ARBA" id="ARBA00022448"/>
    </source>
</evidence>
<dbReference type="Pfam" id="PF13193">
    <property type="entry name" value="AMP-binding_C"/>
    <property type="match status" value="1"/>
</dbReference>
<feature type="domain" description="AMP-binding enzyme C-terminal" evidence="18">
    <location>
        <begin position="501"/>
        <end position="577"/>
    </location>
</feature>
<keyword evidence="4" id="KW-1003">Cell membrane</keyword>
<evidence type="ECO:0000256" key="15">
    <source>
        <dbReference type="ARBA" id="ARBA00041297"/>
    </source>
</evidence>
<evidence type="ECO:0000313" key="19">
    <source>
        <dbReference type="Proteomes" id="UP000001554"/>
    </source>
</evidence>
<evidence type="ECO:0000313" key="20">
    <source>
        <dbReference type="RefSeq" id="XP_035684429.1"/>
    </source>
</evidence>
<keyword evidence="6" id="KW-0812">Transmembrane</keyword>
<evidence type="ECO:0000256" key="12">
    <source>
        <dbReference type="ARBA" id="ARBA00024484"/>
    </source>
</evidence>
<evidence type="ECO:0000256" key="16">
    <source>
        <dbReference type="ARBA" id="ARBA00048666"/>
    </source>
</evidence>
<dbReference type="PANTHER" id="PTHR43107">
    <property type="entry name" value="LONG-CHAIN FATTY ACID TRANSPORT PROTEIN"/>
    <property type="match status" value="1"/>
</dbReference>
<dbReference type="InterPro" id="IPR045851">
    <property type="entry name" value="AMP-bd_C_sf"/>
</dbReference>
<dbReference type="PROSITE" id="PS00455">
    <property type="entry name" value="AMP_BINDING"/>
    <property type="match status" value="1"/>
</dbReference>
<dbReference type="GO" id="GO:0004467">
    <property type="term" value="F:long-chain fatty acid-CoA ligase activity"/>
    <property type="evidence" value="ECO:0000318"/>
    <property type="project" value="GO_Central"/>
</dbReference>
<keyword evidence="11" id="KW-0472">Membrane</keyword>
<dbReference type="FunFam" id="3.30.300.30:FF:000002">
    <property type="entry name" value="Long-chain fatty acid transport protein 1"/>
    <property type="match status" value="1"/>
</dbReference>
<dbReference type="RefSeq" id="XP_035684429.1">
    <property type="nucleotide sequence ID" value="XM_035828536.1"/>
</dbReference>
<dbReference type="GO" id="GO:0000166">
    <property type="term" value="F:nucleotide binding"/>
    <property type="evidence" value="ECO:0007669"/>
    <property type="project" value="UniProtKB-KW"/>
</dbReference>
<dbReference type="Gene3D" id="3.40.50.12780">
    <property type="entry name" value="N-terminal domain of ligase-like"/>
    <property type="match status" value="1"/>
</dbReference>
<comment type="catalytic activity">
    <reaction evidence="14">
        <text>a very long-chain fatty acid + ATP + CoA = a very long-chain fatty acyl-CoA + AMP + diphosphate</text>
        <dbReference type="Rhea" id="RHEA:54536"/>
        <dbReference type="ChEBI" id="CHEBI:30616"/>
        <dbReference type="ChEBI" id="CHEBI:33019"/>
        <dbReference type="ChEBI" id="CHEBI:57287"/>
        <dbReference type="ChEBI" id="CHEBI:58950"/>
        <dbReference type="ChEBI" id="CHEBI:138261"/>
        <dbReference type="ChEBI" id="CHEBI:456215"/>
    </reaction>
    <physiologicalReaction direction="left-to-right" evidence="14">
        <dbReference type="Rhea" id="RHEA:54537"/>
    </physiologicalReaction>
</comment>
<dbReference type="KEGG" id="bfo:118421303"/>
<comment type="subcellular location">
    <subcellularLocation>
        <location evidence="1">Cell membrane</location>
        <topology evidence="1">Multi-pass membrane protein</topology>
    </subcellularLocation>
</comment>
<evidence type="ECO:0000256" key="8">
    <source>
        <dbReference type="ARBA" id="ARBA00022832"/>
    </source>
</evidence>
<dbReference type="EC" id="6.2.1.3" evidence="13"/>
<keyword evidence="8" id="KW-0276">Fatty acid metabolism</keyword>
<evidence type="ECO:0000256" key="1">
    <source>
        <dbReference type="ARBA" id="ARBA00004651"/>
    </source>
</evidence>
<evidence type="ECO:0000256" key="6">
    <source>
        <dbReference type="ARBA" id="ARBA00022692"/>
    </source>
</evidence>